<dbReference type="CDD" id="cd11075">
    <property type="entry name" value="CYP77_89"/>
    <property type="match status" value="1"/>
</dbReference>
<dbReference type="PANTHER" id="PTHR24298">
    <property type="entry name" value="FLAVONOID 3'-MONOOXYGENASE-RELATED"/>
    <property type="match status" value="1"/>
</dbReference>
<dbReference type="PROSITE" id="PS00086">
    <property type="entry name" value="CYTOCHROME_P450"/>
    <property type="match status" value="1"/>
</dbReference>
<dbReference type="InterPro" id="IPR036396">
    <property type="entry name" value="Cyt_P450_sf"/>
</dbReference>
<dbReference type="InterPro" id="IPR017972">
    <property type="entry name" value="Cyt_P450_CS"/>
</dbReference>
<dbReference type="GO" id="GO:0016709">
    <property type="term" value="F:oxidoreductase activity, acting on paired donors, with incorporation or reduction of molecular oxygen, NAD(P)H as one donor, and incorporation of one atom of oxygen"/>
    <property type="evidence" value="ECO:0007669"/>
    <property type="project" value="TreeGrafter"/>
</dbReference>
<dbReference type="SUPFAM" id="SSF48264">
    <property type="entry name" value="Cytochrome P450"/>
    <property type="match status" value="1"/>
</dbReference>
<dbReference type="InterPro" id="IPR001128">
    <property type="entry name" value="Cyt_P450"/>
</dbReference>
<keyword evidence="6 7" id="KW-0349">Heme</keyword>
<evidence type="ECO:0000256" key="4">
    <source>
        <dbReference type="ARBA" id="ARBA00022989"/>
    </source>
</evidence>
<evidence type="ECO:0000313" key="9">
    <source>
        <dbReference type="EMBL" id="KAG2608000.1"/>
    </source>
</evidence>
<evidence type="ECO:0000256" key="2">
    <source>
        <dbReference type="ARBA" id="ARBA00022692"/>
    </source>
</evidence>
<proteinExistence type="inferred from homology"/>
<comment type="caution">
    <text evidence="9">The sequence shown here is derived from an EMBL/GenBank/DDBJ whole genome shotgun (WGS) entry which is preliminary data.</text>
</comment>
<name>A0A8T0TAI4_PANVG</name>
<keyword evidence="4" id="KW-1133">Transmembrane helix</keyword>
<evidence type="ECO:0000256" key="8">
    <source>
        <dbReference type="SAM" id="SignalP"/>
    </source>
</evidence>
<protein>
    <recommendedName>
        <fullName evidence="11">Cytochrome P450 77A3</fullName>
    </recommendedName>
</protein>
<keyword evidence="8" id="KW-0732">Signal</keyword>
<dbReference type="Proteomes" id="UP000823388">
    <property type="component" value="Chromosome 4N"/>
</dbReference>
<reference evidence="9" key="1">
    <citation type="submission" date="2020-05" db="EMBL/GenBank/DDBJ databases">
        <title>WGS assembly of Panicum virgatum.</title>
        <authorList>
            <person name="Lovell J.T."/>
            <person name="Jenkins J."/>
            <person name="Shu S."/>
            <person name="Juenger T.E."/>
            <person name="Schmutz J."/>
        </authorList>
    </citation>
    <scope>NUCLEOTIDE SEQUENCE</scope>
    <source>
        <strain evidence="9">AP13</strain>
    </source>
</reference>
<feature type="signal peptide" evidence="8">
    <location>
        <begin position="1"/>
        <end position="16"/>
    </location>
</feature>
<keyword evidence="2" id="KW-0812">Transmembrane</keyword>
<evidence type="ECO:0000256" key="1">
    <source>
        <dbReference type="ARBA" id="ARBA00004167"/>
    </source>
</evidence>
<gene>
    <name evidence="9" type="ORF">PVAP13_4NG293800</name>
</gene>
<evidence type="ECO:0008006" key="11">
    <source>
        <dbReference type="Google" id="ProtNLM"/>
    </source>
</evidence>
<evidence type="ECO:0000256" key="3">
    <source>
        <dbReference type="ARBA" id="ARBA00022723"/>
    </source>
</evidence>
<comment type="subcellular location">
    <subcellularLocation>
        <location evidence="1">Membrane</location>
        <topology evidence="1">Single-pass membrane protein</topology>
    </subcellularLocation>
</comment>
<dbReference type="GO" id="GO:0016020">
    <property type="term" value="C:membrane"/>
    <property type="evidence" value="ECO:0007669"/>
    <property type="project" value="UniProtKB-SubCell"/>
</dbReference>
<evidence type="ECO:0000313" key="10">
    <source>
        <dbReference type="Proteomes" id="UP000823388"/>
    </source>
</evidence>
<keyword evidence="5" id="KW-0472">Membrane</keyword>
<dbReference type="PRINTS" id="PR00463">
    <property type="entry name" value="EP450I"/>
</dbReference>
<dbReference type="AlphaFoldDB" id="A0A8T0TAI4"/>
<feature type="chain" id="PRO_5035932968" description="Cytochrome P450 77A3" evidence="8">
    <location>
        <begin position="17"/>
        <end position="468"/>
    </location>
</feature>
<keyword evidence="3 6" id="KW-0479">Metal-binding</keyword>
<organism evidence="9 10">
    <name type="scientific">Panicum virgatum</name>
    <name type="common">Blackwell switchgrass</name>
    <dbReference type="NCBI Taxonomy" id="38727"/>
    <lineage>
        <taxon>Eukaryota</taxon>
        <taxon>Viridiplantae</taxon>
        <taxon>Streptophyta</taxon>
        <taxon>Embryophyta</taxon>
        <taxon>Tracheophyta</taxon>
        <taxon>Spermatophyta</taxon>
        <taxon>Magnoliopsida</taxon>
        <taxon>Liliopsida</taxon>
        <taxon>Poales</taxon>
        <taxon>Poaceae</taxon>
        <taxon>PACMAD clade</taxon>
        <taxon>Panicoideae</taxon>
        <taxon>Panicodae</taxon>
        <taxon>Paniceae</taxon>
        <taxon>Panicinae</taxon>
        <taxon>Panicum</taxon>
        <taxon>Panicum sect. Hiantes</taxon>
    </lineage>
</organism>
<comment type="cofactor">
    <cofactor evidence="6">
        <name>heme</name>
        <dbReference type="ChEBI" id="CHEBI:30413"/>
    </cofactor>
</comment>
<dbReference type="InterPro" id="IPR051103">
    <property type="entry name" value="Plant_metabolite_P450s"/>
</dbReference>
<dbReference type="Gene3D" id="1.10.630.10">
    <property type="entry name" value="Cytochrome P450"/>
    <property type="match status" value="2"/>
</dbReference>
<dbReference type="InterPro" id="IPR002401">
    <property type="entry name" value="Cyt_P450_E_grp-I"/>
</dbReference>
<keyword evidence="7" id="KW-0560">Oxidoreductase</keyword>
<dbReference type="GO" id="GO:0005506">
    <property type="term" value="F:iron ion binding"/>
    <property type="evidence" value="ECO:0007669"/>
    <property type="project" value="InterPro"/>
</dbReference>
<accession>A0A8T0TAI4</accession>
<feature type="binding site" description="axial binding residue" evidence="6">
    <location>
        <position position="405"/>
    </location>
    <ligand>
        <name>heme</name>
        <dbReference type="ChEBI" id="CHEBI:30413"/>
    </ligand>
    <ligandPart>
        <name>Fe</name>
        <dbReference type="ChEBI" id="CHEBI:18248"/>
    </ligandPart>
</feature>
<keyword evidence="7" id="KW-0503">Monooxygenase</keyword>
<keyword evidence="10" id="KW-1185">Reference proteome</keyword>
<evidence type="ECO:0000256" key="7">
    <source>
        <dbReference type="RuleBase" id="RU000461"/>
    </source>
</evidence>
<sequence length="468" mass="52117">MDVNNVLLVVLAAALAAMWWRRCSKTGGADGLPPGPPGWPVVGNLFQVILQRRPFMYVVRDLREKYGPIFTMRMGQRTLVVVTSADLIHEALVKQGPMFASRPEDSPTRLLFSVGKCTVNSAPYGPLWRALRRNFVAEIVSPHRVKAFSWIREWAVNAHLRRLRAESAAAGAVRVMASCRLTICSILICICFGAKVPDDLIREIEEVLKDVMMMTMPKLPDFLPLLTPLFRKQLAEARRLRRRQLDCLEELVTLCSEVMSAGTDTSATALEWAMMHLVLDPAAQERLYDEVVGKVGKTARITEADVEAMPYLQAVVKETFRRHPPSHFVLSHAATRDTELGRYRVPADASVEFYTAWVTENPATWPDPAAWRPERFLDGGEGFDTDITGTRALRMMPFGAGRRICPAATLGVLHIQLMLANMVREFRWVPPAGEGPPDPTETFAFTVVMKNSLRAAIVERAPAAAATA</sequence>
<dbReference type="EMBL" id="CM029044">
    <property type="protein sequence ID" value="KAG2608000.1"/>
    <property type="molecule type" value="Genomic_DNA"/>
</dbReference>
<dbReference type="PANTHER" id="PTHR24298:SF54">
    <property type="entry name" value="CYTOCHROME P450 LIKE PROTEIN"/>
    <property type="match status" value="1"/>
</dbReference>
<evidence type="ECO:0000256" key="5">
    <source>
        <dbReference type="ARBA" id="ARBA00023136"/>
    </source>
</evidence>
<keyword evidence="6 7" id="KW-0408">Iron</keyword>
<dbReference type="PRINTS" id="PR00385">
    <property type="entry name" value="P450"/>
</dbReference>
<comment type="similarity">
    <text evidence="7">Belongs to the cytochrome P450 family.</text>
</comment>
<dbReference type="Pfam" id="PF00067">
    <property type="entry name" value="p450"/>
    <property type="match status" value="1"/>
</dbReference>
<dbReference type="GO" id="GO:0020037">
    <property type="term" value="F:heme binding"/>
    <property type="evidence" value="ECO:0007669"/>
    <property type="project" value="InterPro"/>
</dbReference>
<evidence type="ECO:0000256" key="6">
    <source>
        <dbReference type="PIRSR" id="PIRSR602401-1"/>
    </source>
</evidence>